<dbReference type="PANTHER" id="PTHR30592">
    <property type="entry name" value="FORMATE DEHYDROGENASE"/>
    <property type="match status" value="1"/>
</dbReference>
<dbReference type="EMBL" id="LT960614">
    <property type="protein sequence ID" value="SON54501.1"/>
    <property type="molecule type" value="Genomic_DNA"/>
</dbReference>
<dbReference type="Gene3D" id="3.40.140.10">
    <property type="entry name" value="Cytidine Deaminase, domain 2"/>
    <property type="match status" value="1"/>
</dbReference>
<dbReference type="OrthoDB" id="3197277at2"/>
<dbReference type="GO" id="GO:0016783">
    <property type="term" value="F:sulfurtransferase activity"/>
    <property type="evidence" value="ECO:0007669"/>
    <property type="project" value="InterPro"/>
</dbReference>
<evidence type="ECO:0000313" key="4">
    <source>
        <dbReference type="EMBL" id="SON54501.1"/>
    </source>
</evidence>
<dbReference type="RefSeq" id="WP_099554879.1">
    <property type="nucleotide sequence ID" value="NZ_LT960614.1"/>
</dbReference>
<feature type="active site" description="Cysteine persulfide intermediate" evidence="3">
    <location>
        <position position="110"/>
    </location>
</feature>
<comment type="function">
    <text evidence="3">Required for formate dehydrogenase (FDH) activity. Acts as a sulfur carrier protein that transfers sulfur from IscS to the molybdenum cofactor prior to its insertion into FDH.</text>
</comment>
<evidence type="ECO:0000313" key="5">
    <source>
        <dbReference type="Proteomes" id="UP000223606"/>
    </source>
</evidence>
<evidence type="ECO:0000256" key="2">
    <source>
        <dbReference type="ARBA" id="ARBA00023150"/>
    </source>
</evidence>
<proteinExistence type="inferred from homology"/>
<dbReference type="AlphaFoldDB" id="A0A2C9D3X0"/>
<evidence type="ECO:0000256" key="1">
    <source>
        <dbReference type="ARBA" id="ARBA00022490"/>
    </source>
</evidence>
<evidence type="ECO:0000256" key="3">
    <source>
        <dbReference type="HAMAP-Rule" id="MF_00187"/>
    </source>
</evidence>
<dbReference type="NCBIfam" id="TIGR00129">
    <property type="entry name" value="fdhD_narQ"/>
    <property type="match status" value="1"/>
</dbReference>
<comment type="similarity">
    <text evidence="3">Belongs to the FdhD family.</text>
</comment>
<dbReference type="PANTHER" id="PTHR30592:SF1">
    <property type="entry name" value="SULFUR CARRIER PROTEIN FDHD"/>
    <property type="match status" value="1"/>
</dbReference>
<accession>A0A2C9D3X0</accession>
<dbReference type="Pfam" id="PF02634">
    <property type="entry name" value="FdhD-NarQ"/>
    <property type="match status" value="1"/>
</dbReference>
<dbReference type="GO" id="GO:0005737">
    <property type="term" value="C:cytoplasm"/>
    <property type="evidence" value="ECO:0007669"/>
    <property type="project" value="UniProtKB-SubCell"/>
</dbReference>
<gene>
    <name evidence="3" type="primary">fdhD</name>
    <name evidence="4" type="ORF">HDIA_0960</name>
</gene>
<dbReference type="Proteomes" id="UP000223606">
    <property type="component" value="Chromosome 1"/>
</dbReference>
<sequence length="281" mass="29883">MLDPAACVKSVRVARKGGSEETVRAVPVEVPIALTHDGSSYAVMLGSPIDLDDFGVGFSFTENVISSAAEIRDLEVVEHHDGIEVRMWLDPDRSKQLVARRRHITGPTGCGLCGVESLEEASPELPKVGKGIAVTVDEIYAALDDLMLAQVVGRETRAVHASAFWRRGEGLVVVREDVGRHNALDKVIGHVLRTGGEGADGMVIMTSRVSVELIQKTAKLGASILVAVSAPTSFALKLAEEAGITLVAVARGDSFEVFTHPHRILLDGAGKKNTETLGHVA</sequence>
<dbReference type="SUPFAM" id="SSF53927">
    <property type="entry name" value="Cytidine deaminase-like"/>
    <property type="match status" value="1"/>
</dbReference>
<dbReference type="Gene3D" id="3.10.20.10">
    <property type="match status" value="1"/>
</dbReference>
<reference evidence="5" key="1">
    <citation type="submission" date="2017-09" db="EMBL/GenBank/DDBJ databases">
        <title>Genome sequence of Nannocystis excedens DSM 71.</title>
        <authorList>
            <person name="Blom J."/>
        </authorList>
    </citation>
    <scope>NUCLEOTIDE SEQUENCE [LARGE SCALE GENOMIC DNA]</scope>
    <source>
        <strain evidence="5">type strain: E19</strain>
    </source>
</reference>
<organism evidence="4 5">
    <name type="scientific">Hartmannibacter diazotrophicus</name>
    <dbReference type="NCBI Taxonomy" id="1482074"/>
    <lineage>
        <taxon>Bacteria</taxon>
        <taxon>Pseudomonadati</taxon>
        <taxon>Pseudomonadota</taxon>
        <taxon>Alphaproteobacteria</taxon>
        <taxon>Hyphomicrobiales</taxon>
        <taxon>Pleomorphomonadaceae</taxon>
        <taxon>Hartmannibacter</taxon>
    </lineage>
</organism>
<dbReference type="InterPro" id="IPR003786">
    <property type="entry name" value="FdhD"/>
</dbReference>
<keyword evidence="5" id="KW-1185">Reference proteome</keyword>
<protein>
    <recommendedName>
        <fullName evidence="3">Sulfur carrier protein FdhD</fullName>
    </recommendedName>
</protein>
<dbReference type="GO" id="GO:0006777">
    <property type="term" value="P:Mo-molybdopterin cofactor biosynthetic process"/>
    <property type="evidence" value="ECO:0007669"/>
    <property type="project" value="UniProtKB-UniRule"/>
</dbReference>
<dbReference type="GO" id="GO:0097163">
    <property type="term" value="F:sulfur carrier activity"/>
    <property type="evidence" value="ECO:0007669"/>
    <property type="project" value="UniProtKB-UniRule"/>
</dbReference>
<dbReference type="HAMAP" id="MF_00187">
    <property type="entry name" value="FdhD"/>
    <property type="match status" value="1"/>
</dbReference>
<keyword evidence="2 3" id="KW-0501">Molybdenum cofactor biosynthesis</keyword>
<dbReference type="KEGG" id="hdi:HDIA_0960"/>
<dbReference type="PIRSF" id="PIRSF015626">
    <property type="entry name" value="FdhD"/>
    <property type="match status" value="1"/>
</dbReference>
<name>A0A2C9D3X0_9HYPH</name>
<keyword evidence="1 3" id="KW-0963">Cytoplasm</keyword>
<comment type="subcellular location">
    <subcellularLocation>
        <location evidence="3">Cytoplasm</location>
    </subcellularLocation>
</comment>
<dbReference type="InterPro" id="IPR016193">
    <property type="entry name" value="Cytidine_deaminase-like"/>
</dbReference>
<comment type="caution">
    <text evidence="3">Lacks conserved residue(s) required for the propagation of feature annotation.</text>
</comment>